<name>A0A1P8Q5H5_9LACO</name>
<dbReference type="AlphaFoldDB" id="A0A1P8Q5H5"/>
<evidence type="ECO:0000313" key="1">
    <source>
        <dbReference type="EMBL" id="APX73107.1"/>
    </source>
</evidence>
<reference evidence="2" key="1">
    <citation type="submission" date="2016-12" db="EMBL/GenBank/DDBJ databases">
        <authorList>
            <person name="Jung M.Y."/>
            <person name="Lee S.H."/>
        </authorList>
    </citation>
    <scope>NUCLEOTIDE SEQUENCE [LARGE SCALE GENOMIC DNA]</scope>
    <source>
        <strain evidence="2">WiKim39</strain>
    </source>
</reference>
<dbReference type="EMBL" id="CP019323">
    <property type="protein sequence ID" value="APX73107.1"/>
    <property type="molecule type" value="Genomic_DNA"/>
</dbReference>
<dbReference type="RefSeq" id="WP_076617855.1">
    <property type="nucleotide sequence ID" value="NZ_CP019323.1"/>
</dbReference>
<sequence length="73" mass="7950">MALTTSKTIYLNGNSKDGDTILANFNATFDGNSIVNINESRIVEGSSDIEEADFAEFRDLAKKLSSKEVTESD</sequence>
<dbReference type="OrthoDB" id="2328082at2"/>
<proteinExistence type="predicted"/>
<dbReference type="Proteomes" id="UP000187499">
    <property type="component" value="Chromosome"/>
</dbReference>
<organism evidence="1 2">
    <name type="scientific">Companilactobacillus allii</name>
    <dbReference type="NCBI Taxonomy" id="1847728"/>
    <lineage>
        <taxon>Bacteria</taxon>
        <taxon>Bacillati</taxon>
        <taxon>Bacillota</taxon>
        <taxon>Bacilli</taxon>
        <taxon>Lactobacillales</taxon>
        <taxon>Lactobacillaceae</taxon>
        <taxon>Companilactobacillus</taxon>
    </lineage>
</organism>
<gene>
    <name evidence="1" type="ORF">BTM29_11335</name>
</gene>
<dbReference type="STRING" id="1847728.BTM29_11335"/>
<protein>
    <submittedName>
        <fullName evidence="1">Uncharacterized protein</fullName>
    </submittedName>
</protein>
<keyword evidence="2" id="KW-1185">Reference proteome</keyword>
<accession>A0A1P8Q5H5</accession>
<evidence type="ECO:0000313" key="2">
    <source>
        <dbReference type="Proteomes" id="UP000187499"/>
    </source>
</evidence>
<dbReference type="KEGG" id="lalw:BTM29_11335"/>